<dbReference type="PANTHER" id="PTHR32114">
    <property type="entry name" value="ABC TRANSPORTER ABCH.3"/>
    <property type="match status" value="1"/>
</dbReference>
<reference evidence="6 7" key="1">
    <citation type="submission" date="2018-03" db="EMBL/GenBank/DDBJ databases">
        <title>Genomic Encyclopedia of Archaeal and Bacterial Type Strains, Phase II (KMG-II): from individual species to whole genera.</title>
        <authorList>
            <person name="Goeker M."/>
        </authorList>
    </citation>
    <scope>NUCLEOTIDE SEQUENCE [LARGE SCALE GENOMIC DNA]</scope>
    <source>
        <strain evidence="6 7">DSM 44720</strain>
    </source>
</reference>
<feature type="coiled-coil region" evidence="4">
    <location>
        <begin position="445"/>
        <end position="479"/>
    </location>
</feature>
<accession>A0A2T0SK59</accession>
<evidence type="ECO:0000256" key="4">
    <source>
        <dbReference type="SAM" id="Coils"/>
    </source>
</evidence>
<proteinExistence type="inferred from homology"/>
<dbReference type="RefSeq" id="WP_106195882.1">
    <property type="nucleotide sequence ID" value="NZ_PVTF01000019.1"/>
</dbReference>
<evidence type="ECO:0000256" key="1">
    <source>
        <dbReference type="ARBA" id="ARBA00006930"/>
    </source>
</evidence>
<comment type="similarity">
    <text evidence="1">Belongs to the SMC family. SbcC subfamily.</text>
</comment>
<gene>
    <name evidence="6" type="ORF">CLV43_119102</name>
</gene>
<evidence type="ECO:0000313" key="6">
    <source>
        <dbReference type="EMBL" id="PRY33792.1"/>
    </source>
</evidence>
<keyword evidence="7" id="KW-1185">Reference proteome</keyword>
<evidence type="ECO:0000313" key="7">
    <source>
        <dbReference type="Proteomes" id="UP000239494"/>
    </source>
</evidence>
<feature type="coiled-coil region" evidence="4">
    <location>
        <begin position="190"/>
        <end position="289"/>
    </location>
</feature>
<evidence type="ECO:0000259" key="5">
    <source>
        <dbReference type="Pfam" id="PF13476"/>
    </source>
</evidence>
<keyword evidence="4" id="KW-0175">Coiled coil</keyword>
<name>A0A2T0SK59_9PSEU</name>
<dbReference type="SUPFAM" id="SSF52540">
    <property type="entry name" value="P-loop containing nucleoside triphosphate hydrolases"/>
    <property type="match status" value="1"/>
</dbReference>
<dbReference type="Pfam" id="PF13476">
    <property type="entry name" value="AAA_23"/>
    <property type="match status" value="1"/>
</dbReference>
<dbReference type="AlphaFoldDB" id="A0A2T0SK59"/>
<organism evidence="6 7">
    <name type="scientific">Umezawaea tangerina</name>
    <dbReference type="NCBI Taxonomy" id="84725"/>
    <lineage>
        <taxon>Bacteria</taxon>
        <taxon>Bacillati</taxon>
        <taxon>Actinomycetota</taxon>
        <taxon>Actinomycetes</taxon>
        <taxon>Pseudonocardiales</taxon>
        <taxon>Pseudonocardiaceae</taxon>
        <taxon>Umezawaea</taxon>
    </lineage>
</organism>
<dbReference type="InterPro" id="IPR038729">
    <property type="entry name" value="Rad50/SbcC_AAA"/>
</dbReference>
<comment type="subunit">
    <text evidence="2">Heterodimer of SbcC and SbcD.</text>
</comment>
<dbReference type="Gene3D" id="3.40.50.300">
    <property type="entry name" value="P-loop containing nucleotide triphosphate hydrolases"/>
    <property type="match status" value="1"/>
</dbReference>
<dbReference type="InterPro" id="IPR027417">
    <property type="entry name" value="P-loop_NTPase"/>
</dbReference>
<dbReference type="OrthoDB" id="580980at2"/>
<evidence type="ECO:0000256" key="3">
    <source>
        <dbReference type="ARBA" id="ARBA00013368"/>
    </source>
</evidence>
<dbReference type="GO" id="GO:0006302">
    <property type="term" value="P:double-strand break repair"/>
    <property type="evidence" value="ECO:0007669"/>
    <property type="project" value="InterPro"/>
</dbReference>
<dbReference type="PANTHER" id="PTHR32114:SF2">
    <property type="entry name" value="ABC TRANSPORTER ABCH.3"/>
    <property type="match status" value="1"/>
</dbReference>
<evidence type="ECO:0000256" key="2">
    <source>
        <dbReference type="ARBA" id="ARBA00011322"/>
    </source>
</evidence>
<dbReference type="GO" id="GO:0016887">
    <property type="term" value="F:ATP hydrolysis activity"/>
    <property type="evidence" value="ECO:0007669"/>
    <property type="project" value="InterPro"/>
</dbReference>
<comment type="caution">
    <text evidence="6">The sequence shown here is derived from an EMBL/GenBank/DDBJ whole genome shotgun (WGS) entry which is preliminary data.</text>
</comment>
<protein>
    <recommendedName>
        <fullName evidence="3">Nuclease SbcCD subunit C</fullName>
    </recommendedName>
</protein>
<sequence>MTVQFRIDALTLDTTEGEVGYQFTSDLTVLAGPTGVGKTTLLELIKFGFGGDARLAPVAVEHVEAVSLDVTLGDEKLRLTRSLDQAKRKTARVTDLVTLERQPDHNVGNEQPSLNTLLLRCLGLPDDMRAAAGGNSVREGNRITFNDILTYLYIPQYEINRDIARSQDSYLEPKRRAVFELLFGLTDANILAMRSRINKLKAKIDSAEKEHSTVVEFLRASGTTARSEAVETGEQARANQEAAERELGALREEIEPIADRETQVVRDLLAEAERALADVRTANVDLNRRQAEYMAERRRVQGDLDRLDRMRTAGERLADIEFTVCPRCMQSLERHIPAGACRLCLQADTVVDTGQIDQYEVRQLASQLTEMEDQLRALDTQQAVLIRAIGDRERLIEHLSSTLETRTAERVTPRLQAFSDASQRLATARTQQELLEATLRQWDRVADLENAADTLRGEREQLKGQLKRATAQLEERRTRIVDEISEEFASTVAAVGIPGVQTASVDKDKYLPFLNGKIFSQVVQVGGGMATATQVAYWSSLLAIALRNHDTNYPAFLLLDSPRLALNTAEKLTAALYRRLVTQADANPGRVQFIIADNELPDSYRGHYAQVDFNYLHPTVATIEHPGESEVVTIDDLHDE</sequence>
<feature type="domain" description="Rad50/SbcC-type AAA" evidence="5">
    <location>
        <begin position="22"/>
        <end position="169"/>
    </location>
</feature>
<dbReference type="EMBL" id="PVTF01000019">
    <property type="protein sequence ID" value="PRY33792.1"/>
    <property type="molecule type" value="Genomic_DNA"/>
</dbReference>
<dbReference type="Proteomes" id="UP000239494">
    <property type="component" value="Unassembled WGS sequence"/>
</dbReference>